<dbReference type="AlphaFoldDB" id="A0A7J9SDY0"/>
<dbReference type="Proteomes" id="UP000546257">
    <property type="component" value="Unassembled WGS sequence"/>
</dbReference>
<name>A0A7J9SDY0_9EURY</name>
<evidence type="ECO:0000313" key="2">
    <source>
        <dbReference type="EMBL" id="MBB6644948.1"/>
    </source>
</evidence>
<keyword evidence="1" id="KW-0472">Membrane</keyword>
<organism evidence="2 3">
    <name type="scientific">Halobellus ruber</name>
    <dbReference type="NCBI Taxonomy" id="2761102"/>
    <lineage>
        <taxon>Archaea</taxon>
        <taxon>Methanobacteriati</taxon>
        <taxon>Methanobacteriota</taxon>
        <taxon>Stenosarchaea group</taxon>
        <taxon>Halobacteria</taxon>
        <taxon>Halobacteriales</taxon>
        <taxon>Haloferacaceae</taxon>
        <taxon>Halobellus</taxon>
    </lineage>
</organism>
<comment type="caution">
    <text evidence="2">The sequence shown here is derived from an EMBL/GenBank/DDBJ whole genome shotgun (WGS) entry which is preliminary data.</text>
</comment>
<feature type="transmembrane region" description="Helical" evidence="1">
    <location>
        <begin position="231"/>
        <end position="252"/>
    </location>
</feature>
<reference evidence="2 3" key="1">
    <citation type="submission" date="2020-08" db="EMBL/GenBank/DDBJ databases">
        <authorList>
            <person name="Seo M.-J."/>
        </authorList>
    </citation>
    <scope>NUCLEOTIDE SEQUENCE [LARGE SCALE GENOMIC DNA]</scope>
    <source>
        <strain evidence="2 3">MBLA0160</strain>
    </source>
</reference>
<keyword evidence="1" id="KW-1133">Transmembrane helix</keyword>
<sequence length="263" mass="28114">MTKTSWSRFSKLAVVCLLALSVASVPAAGVSVGDSTVASDAEVGTQITATVTLTELYQNPQLETWTLEGRTELTDVTWTVEYYDQTGARVAQQSFDGQSFSGAQVSAEEGTSEVRVRITGTVPEVSEYSYDPPQSFTVLALTQAREGGSSNAIDSWSATHYTQESREARNAIDDAAAAVGEVNSQSAEQDLQRAIEAYNGDGDEFGLATDLATQAQEDAKQTRQSNRLTRFALYGVGGVVVIGLVVGGFLYWRSQQGGPDRLG</sequence>
<keyword evidence="3" id="KW-1185">Reference proteome</keyword>
<keyword evidence="1" id="KW-0812">Transmembrane</keyword>
<evidence type="ECO:0000313" key="3">
    <source>
        <dbReference type="Proteomes" id="UP000546257"/>
    </source>
</evidence>
<dbReference type="RefSeq" id="WP_185191331.1">
    <property type="nucleotide sequence ID" value="NZ_JACKXD010000001.1"/>
</dbReference>
<protein>
    <submittedName>
        <fullName evidence="2">Uncharacterized protein</fullName>
    </submittedName>
</protein>
<accession>A0A7J9SDY0</accession>
<gene>
    <name evidence="2" type="ORF">H5V44_01300</name>
</gene>
<evidence type="ECO:0000256" key="1">
    <source>
        <dbReference type="SAM" id="Phobius"/>
    </source>
</evidence>
<dbReference type="EMBL" id="JACKXD010000001">
    <property type="protein sequence ID" value="MBB6644948.1"/>
    <property type="molecule type" value="Genomic_DNA"/>
</dbReference>
<proteinExistence type="predicted"/>